<dbReference type="CDD" id="cd16870">
    <property type="entry name" value="ARID_JARD2"/>
    <property type="match status" value="1"/>
</dbReference>
<dbReference type="EMBL" id="JANEYF010004833">
    <property type="protein sequence ID" value="KAJ8929941.1"/>
    <property type="molecule type" value="Genomic_DNA"/>
</dbReference>
<feature type="domain" description="ARID" evidence="1">
    <location>
        <begin position="1"/>
        <end position="66"/>
    </location>
</feature>
<name>A0AAV8WTZ3_9CUCU</name>
<dbReference type="PROSITE" id="PS51011">
    <property type="entry name" value="ARID"/>
    <property type="match status" value="1"/>
</dbReference>
<proteinExistence type="predicted"/>
<organism evidence="2 3">
    <name type="scientific">Rhamnusium bicolor</name>
    <dbReference type="NCBI Taxonomy" id="1586634"/>
    <lineage>
        <taxon>Eukaryota</taxon>
        <taxon>Metazoa</taxon>
        <taxon>Ecdysozoa</taxon>
        <taxon>Arthropoda</taxon>
        <taxon>Hexapoda</taxon>
        <taxon>Insecta</taxon>
        <taxon>Pterygota</taxon>
        <taxon>Neoptera</taxon>
        <taxon>Endopterygota</taxon>
        <taxon>Coleoptera</taxon>
        <taxon>Polyphaga</taxon>
        <taxon>Cucujiformia</taxon>
        <taxon>Chrysomeloidea</taxon>
        <taxon>Cerambycidae</taxon>
        <taxon>Lepturinae</taxon>
        <taxon>Rhagiini</taxon>
        <taxon>Rhamnusium</taxon>
    </lineage>
</organism>
<evidence type="ECO:0000313" key="3">
    <source>
        <dbReference type="Proteomes" id="UP001162156"/>
    </source>
</evidence>
<dbReference type="Gene3D" id="1.10.150.60">
    <property type="entry name" value="ARID DNA-binding domain"/>
    <property type="match status" value="1"/>
</dbReference>
<gene>
    <name evidence="2" type="ORF">NQ314_017306</name>
</gene>
<reference evidence="2" key="1">
    <citation type="journal article" date="2023" name="Insect Mol. Biol.">
        <title>Genome sequencing provides insights into the evolution of gene families encoding plant cell wall-degrading enzymes in longhorned beetles.</title>
        <authorList>
            <person name="Shin N.R."/>
            <person name="Okamura Y."/>
            <person name="Kirsch R."/>
            <person name="Pauchet Y."/>
        </authorList>
    </citation>
    <scope>NUCLEOTIDE SEQUENCE</scope>
    <source>
        <strain evidence="2">RBIC_L_NR</strain>
    </source>
</reference>
<dbReference type="FunFam" id="1.10.150.60:FF:000012">
    <property type="entry name" value="Blast:Protein Jumonji"/>
    <property type="match status" value="1"/>
</dbReference>
<dbReference type="SMART" id="SM00501">
    <property type="entry name" value="BRIGHT"/>
    <property type="match status" value="1"/>
</dbReference>
<dbReference type="InterPro" id="IPR001606">
    <property type="entry name" value="ARID_dom"/>
</dbReference>
<evidence type="ECO:0000259" key="1">
    <source>
        <dbReference type="PROSITE" id="PS51011"/>
    </source>
</evidence>
<feature type="non-terminal residue" evidence="2">
    <location>
        <position position="149"/>
    </location>
</feature>
<dbReference type="Pfam" id="PF01388">
    <property type="entry name" value="ARID"/>
    <property type="match status" value="1"/>
</dbReference>
<evidence type="ECO:0000313" key="2">
    <source>
        <dbReference type="EMBL" id="KAJ8929941.1"/>
    </source>
</evidence>
<dbReference type="SUPFAM" id="SSF46774">
    <property type="entry name" value="ARID-like"/>
    <property type="match status" value="1"/>
</dbReference>
<dbReference type="InterPro" id="IPR036431">
    <property type="entry name" value="ARID_dom_sf"/>
</dbReference>
<feature type="non-terminal residue" evidence="2">
    <location>
        <position position="1"/>
    </location>
</feature>
<dbReference type="SMART" id="SM01014">
    <property type="entry name" value="ARID"/>
    <property type="match status" value="1"/>
</dbReference>
<comment type="caution">
    <text evidence="2">The sequence shown here is derived from an EMBL/GenBank/DDBJ whole genome shotgun (WGS) entry which is preliminary data.</text>
</comment>
<accession>A0AAV8WTZ3</accession>
<protein>
    <recommendedName>
        <fullName evidence="1">ARID domain-containing protein</fullName>
    </recommendedName>
</protein>
<keyword evidence="3" id="KW-1185">Reference proteome</keyword>
<dbReference type="Proteomes" id="UP001162156">
    <property type="component" value="Unassembled WGS sequence"/>
</dbReference>
<dbReference type="AlphaFoldDB" id="A0AAV8WTZ3"/>
<dbReference type="GO" id="GO:0003677">
    <property type="term" value="F:DNA binding"/>
    <property type="evidence" value="ECO:0007669"/>
    <property type="project" value="InterPro"/>
</dbReference>
<sequence>IGGMEIDLPRLYQTVQTLGGLKEVIEKKRWPRVSELMKIPKSAQDRVTKLDDIYCKYLLPYDTLSPAEREKLFDDVETEWAKRESKGLIKAQQKLVAADAGGEGDSESEDNDIEECITKGRNMALNAFYRIARNTMSMYLKTTEPTAQE</sequence>